<evidence type="ECO:0000256" key="2">
    <source>
        <dbReference type="PROSITE-ProRule" id="PRU00500"/>
    </source>
</evidence>
<evidence type="ECO:0000256" key="1">
    <source>
        <dbReference type="ARBA" id="ARBA00023157"/>
    </source>
</evidence>
<feature type="domain" description="Thyroglobulin type-1" evidence="3">
    <location>
        <begin position="77"/>
        <end position="113"/>
    </location>
</feature>
<dbReference type="EMBL" id="JABFTP020000185">
    <property type="protein sequence ID" value="KAL3288375.1"/>
    <property type="molecule type" value="Genomic_DNA"/>
</dbReference>
<organism evidence="4 5">
    <name type="scientific">Cryptolaemus montrouzieri</name>
    <dbReference type="NCBI Taxonomy" id="559131"/>
    <lineage>
        <taxon>Eukaryota</taxon>
        <taxon>Metazoa</taxon>
        <taxon>Ecdysozoa</taxon>
        <taxon>Arthropoda</taxon>
        <taxon>Hexapoda</taxon>
        <taxon>Insecta</taxon>
        <taxon>Pterygota</taxon>
        <taxon>Neoptera</taxon>
        <taxon>Endopterygota</taxon>
        <taxon>Coleoptera</taxon>
        <taxon>Polyphaga</taxon>
        <taxon>Cucujiformia</taxon>
        <taxon>Coccinelloidea</taxon>
        <taxon>Coccinellidae</taxon>
        <taxon>Scymninae</taxon>
        <taxon>Scymnini</taxon>
        <taxon>Cryptolaemus</taxon>
    </lineage>
</organism>
<evidence type="ECO:0000313" key="4">
    <source>
        <dbReference type="EMBL" id="KAL3288375.1"/>
    </source>
</evidence>
<dbReference type="AlphaFoldDB" id="A0ABD2PBW3"/>
<name>A0ABD2PBW3_9CUCU</name>
<proteinExistence type="predicted"/>
<comment type="caution">
    <text evidence="2">Lacks conserved residue(s) required for the propagation of feature annotation.</text>
</comment>
<keyword evidence="5" id="KW-1185">Reference proteome</keyword>
<reference evidence="4 5" key="1">
    <citation type="journal article" date="2021" name="BMC Biol.">
        <title>Horizontally acquired antibacterial genes associated with adaptive radiation of ladybird beetles.</title>
        <authorList>
            <person name="Li H.S."/>
            <person name="Tang X.F."/>
            <person name="Huang Y.H."/>
            <person name="Xu Z.Y."/>
            <person name="Chen M.L."/>
            <person name="Du X.Y."/>
            <person name="Qiu B.Y."/>
            <person name="Chen P.T."/>
            <person name="Zhang W."/>
            <person name="Slipinski A."/>
            <person name="Escalona H.E."/>
            <person name="Waterhouse R.M."/>
            <person name="Zwick A."/>
            <person name="Pang H."/>
        </authorList>
    </citation>
    <scope>NUCLEOTIDE SEQUENCE [LARGE SCALE GENOMIC DNA]</scope>
    <source>
        <strain evidence="4">SYSU2018</strain>
    </source>
</reference>
<dbReference type="Pfam" id="PF00086">
    <property type="entry name" value="Thyroglobulin_1"/>
    <property type="match status" value="1"/>
</dbReference>
<accession>A0ABD2PBW3</accession>
<evidence type="ECO:0000313" key="5">
    <source>
        <dbReference type="Proteomes" id="UP001516400"/>
    </source>
</evidence>
<dbReference type="PROSITE" id="PS51162">
    <property type="entry name" value="THYROGLOBULIN_1_2"/>
    <property type="match status" value="1"/>
</dbReference>
<dbReference type="Gene3D" id="4.10.800.10">
    <property type="entry name" value="Thyroglobulin type-1"/>
    <property type="match status" value="1"/>
</dbReference>
<dbReference type="InterPro" id="IPR036857">
    <property type="entry name" value="Thyroglobulin_1_sf"/>
</dbReference>
<dbReference type="SUPFAM" id="SSF57610">
    <property type="entry name" value="Thyroglobulin type-1 domain"/>
    <property type="match status" value="2"/>
</dbReference>
<comment type="caution">
    <text evidence="4">The sequence shown here is derived from an EMBL/GenBank/DDBJ whole genome shotgun (WGS) entry which is preliminary data.</text>
</comment>
<dbReference type="InterPro" id="IPR000716">
    <property type="entry name" value="Thyroglobulin_1"/>
</dbReference>
<gene>
    <name evidence="4" type="ORF">HHI36_002823</name>
</gene>
<keyword evidence="1" id="KW-1015">Disulfide bond</keyword>
<protein>
    <recommendedName>
        <fullName evidence="3">Thyroglobulin type-1 domain-containing protein</fullName>
    </recommendedName>
</protein>
<sequence length="113" mass="12701">MQEILQKKDDYDIVLSYKLPNCTLDGNYAPVQENLKSKFCSTPDGLPIPNFIVPKTTENEKLLDSMNCKCAMALRIMSSVEKPSCLQNGNYNSTQCRRGTCFNVDEDGNQVLN</sequence>
<dbReference type="Proteomes" id="UP001516400">
    <property type="component" value="Unassembled WGS sequence"/>
</dbReference>
<evidence type="ECO:0000259" key="3">
    <source>
        <dbReference type="PROSITE" id="PS51162"/>
    </source>
</evidence>